<dbReference type="CDD" id="cd00093">
    <property type="entry name" value="HTH_XRE"/>
    <property type="match status" value="1"/>
</dbReference>
<dbReference type="GO" id="GO:0003677">
    <property type="term" value="F:DNA binding"/>
    <property type="evidence" value="ECO:0007669"/>
    <property type="project" value="InterPro"/>
</dbReference>
<comment type="caution">
    <text evidence="3">The sequence shown here is derived from an EMBL/GenBank/DDBJ whole genome shotgun (WGS) entry which is preliminary data.</text>
</comment>
<evidence type="ECO:0000256" key="1">
    <source>
        <dbReference type="SAM" id="MobiDB-lite"/>
    </source>
</evidence>
<dbReference type="EMBL" id="SACR01000006">
    <property type="protein sequence ID" value="RVU43819.1"/>
    <property type="molecule type" value="Genomic_DNA"/>
</dbReference>
<proteinExistence type="predicted"/>
<dbReference type="Proteomes" id="UP000285575">
    <property type="component" value="Unassembled WGS sequence"/>
</dbReference>
<dbReference type="Gene3D" id="1.10.260.40">
    <property type="entry name" value="lambda repressor-like DNA-binding domains"/>
    <property type="match status" value="1"/>
</dbReference>
<keyword evidence="4" id="KW-1185">Reference proteome</keyword>
<dbReference type="SMART" id="SM00530">
    <property type="entry name" value="HTH_XRE"/>
    <property type="match status" value="1"/>
</dbReference>
<protein>
    <submittedName>
        <fullName evidence="3">XRE family transcriptional regulator</fullName>
    </submittedName>
</protein>
<dbReference type="InterPro" id="IPR010982">
    <property type="entry name" value="Lambda_DNA-bd_dom_sf"/>
</dbReference>
<sequence length="130" mass="13885">MITHPTLEELEFSLGEQLKRLRLNKNQDQKTLAARAGVSVRALRNLEGGSGSTVKTLLSVVRALGREAWLETVAPVPTVNALTLTRRAATRQRATSPAVKAKAAQRRLQAAATPPATPSTSSPRHGDEAA</sequence>
<accession>A0A437RAL9</accession>
<reference evidence="3 4" key="1">
    <citation type="submission" date="2019-01" db="EMBL/GenBank/DDBJ databases">
        <authorList>
            <person name="Chen W.-M."/>
        </authorList>
    </citation>
    <scope>NUCLEOTIDE SEQUENCE [LARGE SCALE GENOMIC DNA]</scope>
    <source>
        <strain evidence="3 4">KYPY4</strain>
    </source>
</reference>
<evidence type="ECO:0000313" key="4">
    <source>
        <dbReference type="Proteomes" id="UP000285575"/>
    </source>
</evidence>
<feature type="domain" description="HTH cro/C1-type" evidence="2">
    <location>
        <begin position="18"/>
        <end position="70"/>
    </location>
</feature>
<evidence type="ECO:0000313" key="3">
    <source>
        <dbReference type="EMBL" id="RVU43819.1"/>
    </source>
</evidence>
<feature type="compositionally biased region" description="Low complexity" evidence="1">
    <location>
        <begin position="110"/>
        <end position="123"/>
    </location>
</feature>
<name>A0A437RAL9_9BURK</name>
<feature type="region of interest" description="Disordered" evidence="1">
    <location>
        <begin position="87"/>
        <end position="130"/>
    </location>
</feature>
<dbReference type="AlphaFoldDB" id="A0A437RAL9"/>
<evidence type="ECO:0000259" key="2">
    <source>
        <dbReference type="PROSITE" id="PS50943"/>
    </source>
</evidence>
<gene>
    <name evidence="3" type="ORF">EOE66_19320</name>
</gene>
<organism evidence="3 4">
    <name type="scientific">Rubrivivax rivuli</name>
    <dbReference type="NCBI Taxonomy" id="1862385"/>
    <lineage>
        <taxon>Bacteria</taxon>
        <taxon>Pseudomonadati</taxon>
        <taxon>Pseudomonadota</taxon>
        <taxon>Betaproteobacteria</taxon>
        <taxon>Burkholderiales</taxon>
        <taxon>Sphaerotilaceae</taxon>
        <taxon>Rubrivivax</taxon>
    </lineage>
</organism>
<dbReference type="InterPro" id="IPR001387">
    <property type="entry name" value="Cro/C1-type_HTH"/>
</dbReference>
<dbReference type="Pfam" id="PF01381">
    <property type="entry name" value="HTH_3"/>
    <property type="match status" value="1"/>
</dbReference>
<dbReference type="PROSITE" id="PS50943">
    <property type="entry name" value="HTH_CROC1"/>
    <property type="match status" value="1"/>
</dbReference>
<dbReference type="SUPFAM" id="SSF47413">
    <property type="entry name" value="lambda repressor-like DNA-binding domains"/>
    <property type="match status" value="1"/>
</dbReference>
<dbReference type="OrthoDB" id="122879at2"/>
<dbReference type="RefSeq" id="WP_128230378.1">
    <property type="nucleotide sequence ID" value="NZ_SACR01000006.1"/>
</dbReference>